<gene>
    <name evidence="3" type="ORF">HAX54_025688</name>
</gene>
<evidence type="ECO:0000259" key="2">
    <source>
        <dbReference type="Pfam" id="PF12066"/>
    </source>
</evidence>
<organism evidence="3 4">
    <name type="scientific">Datura stramonium</name>
    <name type="common">Jimsonweed</name>
    <name type="synonym">Common thornapple</name>
    <dbReference type="NCBI Taxonomy" id="4076"/>
    <lineage>
        <taxon>Eukaryota</taxon>
        <taxon>Viridiplantae</taxon>
        <taxon>Streptophyta</taxon>
        <taxon>Embryophyta</taxon>
        <taxon>Tracheophyta</taxon>
        <taxon>Spermatophyta</taxon>
        <taxon>Magnoliopsida</taxon>
        <taxon>eudicotyledons</taxon>
        <taxon>Gunneridae</taxon>
        <taxon>Pentapetalae</taxon>
        <taxon>asterids</taxon>
        <taxon>lamiids</taxon>
        <taxon>Solanales</taxon>
        <taxon>Solanaceae</taxon>
        <taxon>Solanoideae</taxon>
        <taxon>Datureae</taxon>
        <taxon>Datura</taxon>
    </lineage>
</organism>
<dbReference type="InterPro" id="IPR021933">
    <property type="entry name" value="SERRATE/Ars2_N"/>
</dbReference>
<dbReference type="EMBL" id="JACEIK010003114">
    <property type="protein sequence ID" value="MCD9640399.1"/>
    <property type="molecule type" value="Genomic_DNA"/>
</dbReference>
<feature type="domain" description="SERRATE/Ars2 N-terminal" evidence="2">
    <location>
        <begin position="226"/>
        <end position="307"/>
    </location>
</feature>
<feature type="compositionally biased region" description="Polar residues" evidence="1">
    <location>
        <begin position="315"/>
        <end position="326"/>
    </location>
</feature>
<protein>
    <recommendedName>
        <fullName evidence="2">SERRATE/Ars2 N-terminal domain-containing protein</fullName>
    </recommendedName>
</protein>
<accession>A0ABS8V130</accession>
<dbReference type="PANTHER" id="PTHR13165">
    <property type="entry name" value="ARSENITE-RESISTANCE PROTEIN 2"/>
    <property type="match status" value="1"/>
</dbReference>
<evidence type="ECO:0000313" key="3">
    <source>
        <dbReference type="EMBL" id="MCD9640399.1"/>
    </source>
</evidence>
<feature type="compositionally biased region" description="Basic and acidic residues" evidence="1">
    <location>
        <begin position="334"/>
        <end position="350"/>
    </location>
</feature>
<dbReference type="InterPro" id="IPR039727">
    <property type="entry name" value="SE/Ars2"/>
</dbReference>
<feature type="compositionally biased region" description="Basic and acidic residues" evidence="1">
    <location>
        <begin position="13"/>
        <end position="50"/>
    </location>
</feature>
<dbReference type="Pfam" id="PF12066">
    <property type="entry name" value="SERRATE_Ars2_N"/>
    <property type="match status" value="1"/>
</dbReference>
<dbReference type="Proteomes" id="UP000823775">
    <property type="component" value="Unassembled WGS sequence"/>
</dbReference>
<feature type="compositionally biased region" description="Polar residues" evidence="1">
    <location>
        <begin position="1"/>
        <end position="12"/>
    </location>
</feature>
<name>A0ABS8V130_DATST</name>
<evidence type="ECO:0000313" key="4">
    <source>
        <dbReference type="Proteomes" id="UP000823775"/>
    </source>
</evidence>
<proteinExistence type="predicted"/>
<reference evidence="3 4" key="1">
    <citation type="journal article" date="2021" name="BMC Genomics">
        <title>Datura genome reveals duplications of psychoactive alkaloid biosynthetic genes and high mutation rate following tissue culture.</title>
        <authorList>
            <person name="Rajewski A."/>
            <person name="Carter-House D."/>
            <person name="Stajich J."/>
            <person name="Litt A."/>
        </authorList>
    </citation>
    <scope>NUCLEOTIDE SEQUENCE [LARGE SCALE GENOMIC DNA]</scope>
    <source>
        <strain evidence="3">AR-01</strain>
    </source>
</reference>
<sequence length="365" mass="42564">MWTVKKSLQSDGRFSKRDADRRDDREFDHRGDRRDYCDDNRYPPLRERNYKQKRPSYTPPPPSYRDRRGGYSSSPSHPYRDGRGWHSPSSPPPYWDRRGWHSPSSPPPYWDRRDGYSSFRPLRRSPPFPPYKRSRRDDYQGRRGRGYGPVYRRYDYDYRETGGRLGYHVERPHDMVTGRDGFANAVGAGSNQSGSKLFWLILLVLSVDQEFESKEKCALEGLKSYKQFIQELEDDILPAAAESRYQEYKSGYIEACKRAYFDAHKDEEWLKDKYHPTNLISVIERRNELARKLTKTFILDMQSGILDIGPRITPASANKPGQSSEPNSDEVADDDGKRRWHDRGPTKDTDLLSAAPKVHQVSSEP</sequence>
<feature type="region of interest" description="Disordered" evidence="1">
    <location>
        <begin position="1"/>
        <end position="88"/>
    </location>
</feature>
<feature type="region of interest" description="Disordered" evidence="1">
    <location>
        <begin position="310"/>
        <end position="365"/>
    </location>
</feature>
<dbReference type="PANTHER" id="PTHR13165:SF0">
    <property type="entry name" value="SERRATE RNA EFFECTOR MOLECULE HOMOLOG"/>
    <property type="match status" value="1"/>
</dbReference>
<comment type="caution">
    <text evidence="3">The sequence shown here is derived from an EMBL/GenBank/DDBJ whole genome shotgun (WGS) entry which is preliminary data.</text>
</comment>
<feature type="region of interest" description="Disordered" evidence="1">
    <location>
        <begin position="121"/>
        <end position="146"/>
    </location>
</feature>
<keyword evidence="4" id="KW-1185">Reference proteome</keyword>
<evidence type="ECO:0000256" key="1">
    <source>
        <dbReference type="SAM" id="MobiDB-lite"/>
    </source>
</evidence>